<gene>
    <name evidence="2" type="ORF">COX39_01115</name>
</gene>
<reference evidence="2 3" key="1">
    <citation type="submission" date="2017-09" db="EMBL/GenBank/DDBJ databases">
        <title>Depth-based differentiation of microbial function through sediment-hosted aquifers and enrichment of novel symbionts in the deep terrestrial subsurface.</title>
        <authorList>
            <person name="Probst A.J."/>
            <person name="Ladd B."/>
            <person name="Jarett J.K."/>
            <person name="Geller-Mcgrath D.E."/>
            <person name="Sieber C.M."/>
            <person name="Emerson J.B."/>
            <person name="Anantharaman K."/>
            <person name="Thomas B.C."/>
            <person name="Malmstrom R."/>
            <person name="Stieglmeier M."/>
            <person name="Klingl A."/>
            <person name="Woyke T."/>
            <person name="Ryan C.M."/>
            <person name="Banfield J.F."/>
        </authorList>
    </citation>
    <scope>NUCLEOTIDE SEQUENCE [LARGE SCALE GENOMIC DNA]</scope>
    <source>
        <strain evidence="2">CG23_combo_of_CG06-09_8_20_14_all_40_13</strain>
    </source>
</reference>
<feature type="transmembrane region" description="Helical" evidence="1">
    <location>
        <begin position="82"/>
        <end position="102"/>
    </location>
</feature>
<dbReference type="Proteomes" id="UP000231567">
    <property type="component" value="Unassembled WGS sequence"/>
</dbReference>
<keyword evidence="1" id="KW-0812">Transmembrane</keyword>
<accession>A0A2G9YRH6</accession>
<evidence type="ECO:0000256" key="1">
    <source>
        <dbReference type="SAM" id="Phobius"/>
    </source>
</evidence>
<sequence length="118" mass="13552">MNKIKNFLEGYKVWILVFTGVNILFDIFVLKFTSDLLILFLTGLWILLVCLFKFKSDVSISLALGFLILCPFLLIFKKEPIAEQAAILVYVFLAIGAIQMFIENIKEKNKEKTDNAQQ</sequence>
<dbReference type="AlphaFoldDB" id="A0A2G9YRH6"/>
<feature type="transmembrane region" description="Helical" evidence="1">
    <location>
        <begin position="36"/>
        <end position="52"/>
    </location>
</feature>
<keyword evidence="1" id="KW-0472">Membrane</keyword>
<feature type="transmembrane region" description="Helical" evidence="1">
    <location>
        <begin position="59"/>
        <end position="76"/>
    </location>
</feature>
<comment type="caution">
    <text evidence="2">The sequence shown here is derived from an EMBL/GenBank/DDBJ whole genome shotgun (WGS) entry which is preliminary data.</text>
</comment>
<dbReference type="EMBL" id="PCRM01000017">
    <property type="protein sequence ID" value="PIP21792.1"/>
    <property type="molecule type" value="Genomic_DNA"/>
</dbReference>
<name>A0A2G9YRH6_9BACT</name>
<protein>
    <submittedName>
        <fullName evidence="2">Uncharacterized protein</fullName>
    </submittedName>
</protein>
<proteinExistence type="predicted"/>
<evidence type="ECO:0000313" key="2">
    <source>
        <dbReference type="EMBL" id="PIP21792.1"/>
    </source>
</evidence>
<evidence type="ECO:0000313" key="3">
    <source>
        <dbReference type="Proteomes" id="UP000231567"/>
    </source>
</evidence>
<keyword evidence="1" id="KW-1133">Transmembrane helix</keyword>
<organism evidence="2 3">
    <name type="scientific">Candidatus Nealsonbacteria bacterium CG23_combo_of_CG06-09_8_20_14_all_40_13</name>
    <dbReference type="NCBI Taxonomy" id="1974724"/>
    <lineage>
        <taxon>Bacteria</taxon>
        <taxon>Candidatus Nealsoniibacteriota</taxon>
    </lineage>
</organism>
<feature type="transmembrane region" description="Helical" evidence="1">
    <location>
        <begin position="12"/>
        <end position="30"/>
    </location>
</feature>